<dbReference type="SUPFAM" id="SSF54637">
    <property type="entry name" value="Thioesterase/thiol ester dehydrase-isomerase"/>
    <property type="match status" value="1"/>
</dbReference>
<organism evidence="2 3">
    <name type="scientific">Herbaspirillum frisingense GSF30</name>
    <dbReference type="NCBI Taxonomy" id="864073"/>
    <lineage>
        <taxon>Bacteria</taxon>
        <taxon>Pseudomonadati</taxon>
        <taxon>Pseudomonadota</taxon>
        <taxon>Betaproteobacteria</taxon>
        <taxon>Burkholderiales</taxon>
        <taxon>Oxalobacteraceae</taxon>
        <taxon>Herbaspirillum</taxon>
    </lineage>
</organism>
<dbReference type="InterPro" id="IPR052342">
    <property type="entry name" value="MCH/BMMD"/>
</dbReference>
<dbReference type="EMBL" id="AEEC02000002">
    <property type="protein sequence ID" value="EOA06393.1"/>
    <property type="molecule type" value="Genomic_DNA"/>
</dbReference>
<name>A0AAI9IHN1_9BURK</name>
<dbReference type="RefSeq" id="WP_006461437.1">
    <property type="nucleotide sequence ID" value="NZ_AEEC02000002.1"/>
</dbReference>
<protein>
    <submittedName>
        <fullName evidence="2">Acyl dehydratase</fullName>
    </submittedName>
</protein>
<dbReference type="AlphaFoldDB" id="A0AAI9IHN1"/>
<accession>A0AAI9IHN1</accession>
<dbReference type="Gene3D" id="3.10.129.10">
    <property type="entry name" value="Hotdog Thioesterase"/>
    <property type="match status" value="1"/>
</dbReference>
<evidence type="ECO:0000313" key="2">
    <source>
        <dbReference type="EMBL" id="EOA06393.1"/>
    </source>
</evidence>
<dbReference type="Pfam" id="PF01575">
    <property type="entry name" value="MaoC_dehydratas"/>
    <property type="match status" value="1"/>
</dbReference>
<comment type="caution">
    <text evidence="2">The sequence shown here is derived from an EMBL/GenBank/DDBJ whole genome shotgun (WGS) entry which is preliminary data.</text>
</comment>
<dbReference type="Proteomes" id="UP000006772">
    <property type="component" value="Unassembled WGS sequence"/>
</dbReference>
<reference evidence="2 3" key="1">
    <citation type="journal article" date="2013" name="Front. Microbiol.">
        <title>The genome of the endophytic bacterium H. frisingense GSF30(T) identifies diverse strategies in the Herbaspirillum genus to interact with plants.</title>
        <authorList>
            <person name="Straub D."/>
            <person name="Rothballer M."/>
            <person name="Hartmann A."/>
            <person name="Ludewig U."/>
        </authorList>
    </citation>
    <scope>NUCLEOTIDE SEQUENCE [LARGE SCALE GENOMIC DNA]</scope>
    <source>
        <strain evidence="2 3">GSF30</strain>
    </source>
</reference>
<sequence length="159" mass="17749">MPSLYLEDFQPGQRFTSGGRTLTETDLTMFSMLSGDWNPIHADAEFARHTRYGQRLVHGTLGIALCTGMLHQLGIFEHSVIAMLGLRQWEFKQPILVGDTLHLELEILTVEAGKSGRSGKLGRRFRLLNQRGEVAQEGDSEVLVLTREGARQQAQSVQS</sequence>
<dbReference type="InterPro" id="IPR029069">
    <property type="entry name" value="HotDog_dom_sf"/>
</dbReference>
<evidence type="ECO:0000313" key="3">
    <source>
        <dbReference type="Proteomes" id="UP000006772"/>
    </source>
</evidence>
<proteinExistence type="predicted"/>
<gene>
    <name evidence="2" type="ORF">HFRIS_001499</name>
</gene>
<evidence type="ECO:0000259" key="1">
    <source>
        <dbReference type="Pfam" id="PF01575"/>
    </source>
</evidence>
<dbReference type="PANTHER" id="PTHR43664">
    <property type="entry name" value="MONOAMINE OXIDASE-RELATED"/>
    <property type="match status" value="1"/>
</dbReference>
<feature type="domain" description="MaoC-like" evidence="1">
    <location>
        <begin position="11"/>
        <end position="116"/>
    </location>
</feature>
<dbReference type="PANTHER" id="PTHR43664:SF1">
    <property type="entry name" value="BETA-METHYLMALYL-COA DEHYDRATASE"/>
    <property type="match status" value="1"/>
</dbReference>
<dbReference type="InterPro" id="IPR002539">
    <property type="entry name" value="MaoC-like_dom"/>
</dbReference>